<dbReference type="InterPro" id="IPR036851">
    <property type="entry name" value="Chloroperoxidase-like_sf"/>
</dbReference>
<feature type="transmembrane region" description="Helical" evidence="8">
    <location>
        <begin position="143"/>
        <end position="161"/>
    </location>
</feature>
<accession>A0A6A6S2T2</accession>
<evidence type="ECO:0000256" key="5">
    <source>
        <dbReference type="ARBA" id="ARBA00023002"/>
    </source>
</evidence>
<evidence type="ECO:0000256" key="8">
    <source>
        <dbReference type="SAM" id="Phobius"/>
    </source>
</evidence>
<dbReference type="AlphaFoldDB" id="A0A6A6S2T2"/>
<keyword evidence="2" id="KW-0575">Peroxidase</keyword>
<dbReference type="PANTHER" id="PTHR33577:SF1">
    <property type="entry name" value="HEME HALOPEROXIDASE FAMILY PROFILE DOMAIN-CONTAINING PROTEIN"/>
    <property type="match status" value="1"/>
</dbReference>
<evidence type="ECO:0000256" key="1">
    <source>
        <dbReference type="ARBA" id="ARBA00001970"/>
    </source>
</evidence>
<sequence length="495" mass="54247">MPISHSPLLKYISTFLGTVVFGFGVHYTLFPRSAFSHFGFALPTAELELIDALMVLYGVKDLFMGVSVWAATWSGNRKVAGINVLALGLGALVDGFVVKGVAGTGEWNHWGYGSVAVGAGLLLLLGILVLYRYAQVPYSMRSFLYVPIILTYILLSSPYGFDPKAQRIDISAGSGHGFLAPSSKYYRGPCPGLNALANHGFIPRNGIATMDQIINASVNVFGMSPDQASLVVYYSTAFAVSPDLDHISIGAPLNNEIARDPKVQLKINPQGLNFPHTGLEHDASATRLDKYDPASEGNNYDLDLGLFEQLLDRQKSVAGHKVNYNIKVLADHRYQRLNDSVTNDPMFFLQPFGGLFLNGNKYALIHRMFANHSVEHPMGRLDRKTLMSFFGVEEDGQNKLKYTRGGERIPDIWYRRPLDSLYDLKMSNDDLLEMASYHPALIDKFGIGGNTQGVNTYQNVSVSDLSGGTHTIESLRGGYNLSCFGLLSGSQLAPV</sequence>
<keyword evidence="4" id="KW-0479">Metal-binding</keyword>
<reference evidence="10" key="1">
    <citation type="journal article" date="2020" name="Stud. Mycol.">
        <title>101 Dothideomycetes genomes: a test case for predicting lifestyles and emergence of pathogens.</title>
        <authorList>
            <person name="Haridas S."/>
            <person name="Albert R."/>
            <person name="Binder M."/>
            <person name="Bloem J."/>
            <person name="Labutti K."/>
            <person name="Salamov A."/>
            <person name="Andreopoulos B."/>
            <person name="Baker S."/>
            <person name="Barry K."/>
            <person name="Bills G."/>
            <person name="Bluhm B."/>
            <person name="Cannon C."/>
            <person name="Castanera R."/>
            <person name="Culley D."/>
            <person name="Daum C."/>
            <person name="Ezra D."/>
            <person name="Gonzalez J."/>
            <person name="Henrissat B."/>
            <person name="Kuo A."/>
            <person name="Liang C."/>
            <person name="Lipzen A."/>
            <person name="Lutzoni F."/>
            <person name="Magnuson J."/>
            <person name="Mondo S."/>
            <person name="Nolan M."/>
            <person name="Ohm R."/>
            <person name="Pangilinan J."/>
            <person name="Park H.-J."/>
            <person name="Ramirez L."/>
            <person name="Alfaro M."/>
            <person name="Sun H."/>
            <person name="Tritt A."/>
            <person name="Yoshinaga Y."/>
            <person name="Zwiers L.-H."/>
            <person name="Turgeon B."/>
            <person name="Goodwin S."/>
            <person name="Spatafora J."/>
            <person name="Crous P."/>
            <person name="Grigoriev I."/>
        </authorList>
    </citation>
    <scope>NUCLEOTIDE SEQUENCE</scope>
    <source>
        <strain evidence="10">CBS 473.64</strain>
    </source>
</reference>
<evidence type="ECO:0000256" key="3">
    <source>
        <dbReference type="ARBA" id="ARBA00022617"/>
    </source>
</evidence>
<dbReference type="PROSITE" id="PS51405">
    <property type="entry name" value="HEME_HALOPEROXIDASE"/>
    <property type="match status" value="1"/>
</dbReference>
<organism evidence="10 11">
    <name type="scientific">Massarina eburnea CBS 473.64</name>
    <dbReference type="NCBI Taxonomy" id="1395130"/>
    <lineage>
        <taxon>Eukaryota</taxon>
        <taxon>Fungi</taxon>
        <taxon>Dikarya</taxon>
        <taxon>Ascomycota</taxon>
        <taxon>Pezizomycotina</taxon>
        <taxon>Dothideomycetes</taxon>
        <taxon>Pleosporomycetidae</taxon>
        <taxon>Pleosporales</taxon>
        <taxon>Massarineae</taxon>
        <taxon>Massarinaceae</taxon>
        <taxon>Massarina</taxon>
    </lineage>
</organism>
<dbReference type="OrthoDB" id="407298at2759"/>
<proteinExistence type="inferred from homology"/>
<keyword evidence="5" id="KW-0560">Oxidoreductase</keyword>
<dbReference type="GO" id="GO:0046872">
    <property type="term" value="F:metal ion binding"/>
    <property type="evidence" value="ECO:0007669"/>
    <property type="project" value="UniProtKB-KW"/>
</dbReference>
<evidence type="ECO:0000313" key="11">
    <source>
        <dbReference type="Proteomes" id="UP000799753"/>
    </source>
</evidence>
<feature type="transmembrane region" description="Helical" evidence="8">
    <location>
        <begin position="12"/>
        <end position="29"/>
    </location>
</feature>
<keyword evidence="3" id="KW-0349">Heme</keyword>
<dbReference type="InterPro" id="IPR025363">
    <property type="entry name" value="DUF4267"/>
</dbReference>
<evidence type="ECO:0000313" key="10">
    <source>
        <dbReference type="EMBL" id="KAF2640688.1"/>
    </source>
</evidence>
<comment type="similarity">
    <text evidence="7">Belongs to the chloroperoxidase family.</text>
</comment>
<keyword evidence="8" id="KW-0472">Membrane</keyword>
<dbReference type="SUPFAM" id="SSF47571">
    <property type="entry name" value="Cloroperoxidase"/>
    <property type="match status" value="1"/>
</dbReference>
<protein>
    <recommendedName>
        <fullName evidence="9">Heme haloperoxidase family profile domain-containing protein</fullName>
    </recommendedName>
</protein>
<feature type="transmembrane region" description="Helical" evidence="8">
    <location>
        <begin position="79"/>
        <end position="98"/>
    </location>
</feature>
<keyword evidence="8" id="KW-0812">Transmembrane</keyword>
<dbReference type="EMBL" id="MU006784">
    <property type="protein sequence ID" value="KAF2640688.1"/>
    <property type="molecule type" value="Genomic_DNA"/>
</dbReference>
<evidence type="ECO:0000256" key="4">
    <source>
        <dbReference type="ARBA" id="ARBA00022723"/>
    </source>
</evidence>
<feature type="transmembrane region" description="Helical" evidence="8">
    <location>
        <begin position="110"/>
        <end position="131"/>
    </location>
</feature>
<dbReference type="Proteomes" id="UP000799753">
    <property type="component" value="Unassembled WGS sequence"/>
</dbReference>
<evidence type="ECO:0000259" key="9">
    <source>
        <dbReference type="PROSITE" id="PS51405"/>
    </source>
</evidence>
<dbReference type="Gene3D" id="1.10.489.10">
    <property type="entry name" value="Chloroperoxidase-like"/>
    <property type="match status" value="1"/>
</dbReference>
<dbReference type="GO" id="GO:0004601">
    <property type="term" value="F:peroxidase activity"/>
    <property type="evidence" value="ECO:0007669"/>
    <property type="project" value="UniProtKB-KW"/>
</dbReference>
<dbReference type="Pfam" id="PF01328">
    <property type="entry name" value="Peroxidase_2"/>
    <property type="match status" value="1"/>
</dbReference>
<feature type="domain" description="Heme haloperoxidase family profile" evidence="9">
    <location>
        <begin position="174"/>
        <end position="433"/>
    </location>
</feature>
<keyword evidence="6" id="KW-0408">Iron</keyword>
<evidence type="ECO:0000256" key="7">
    <source>
        <dbReference type="ARBA" id="ARBA00025795"/>
    </source>
</evidence>
<dbReference type="PANTHER" id="PTHR33577">
    <property type="entry name" value="STERIGMATOCYSTIN BIOSYNTHESIS PEROXIDASE STCC-RELATED"/>
    <property type="match status" value="1"/>
</dbReference>
<keyword evidence="8" id="KW-1133">Transmembrane helix</keyword>
<name>A0A6A6S2T2_9PLEO</name>
<dbReference type="InterPro" id="IPR000028">
    <property type="entry name" value="Chloroperoxidase"/>
</dbReference>
<feature type="transmembrane region" description="Helical" evidence="8">
    <location>
        <begin position="49"/>
        <end position="72"/>
    </location>
</feature>
<gene>
    <name evidence="10" type="ORF">P280DRAFT_507320</name>
</gene>
<evidence type="ECO:0000256" key="2">
    <source>
        <dbReference type="ARBA" id="ARBA00022559"/>
    </source>
</evidence>
<comment type="cofactor">
    <cofactor evidence="1">
        <name>heme b</name>
        <dbReference type="ChEBI" id="CHEBI:60344"/>
    </cofactor>
</comment>
<keyword evidence="11" id="KW-1185">Reference proteome</keyword>
<dbReference type="Pfam" id="PF14087">
    <property type="entry name" value="DUF4267"/>
    <property type="match status" value="1"/>
</dbReference>
<evidence type="ECO:0000256" key="6">
    <source>
        <dbReference type="ARBA" id="ARBA00023004"/>
    </source>
</evidence>